<evidence type="ECO:0000313" key="2">
    <source>
        <dbReference type="EMBL" id="VFK20147.1"/>
    </source>
</evidence>
<reference evidence="2" key="1">
    <citation type="submission" date="2019-02" db="EMBL/GenBank/DDBJ databases">
        <authorList>
            <person name="Gruber-Vodicka R. H."/>
            <person name="Seah K. B. B."/>
        </authorList>
    </citation>
    <scope>NUCLEOTIDE SEQUENCE</scope>
    <source>
        <strain evidence="2">BECK_BY7</strain>
    </source>
</reference>
<organism evidence="2">
    <name type="scientific">Candidatus Kentrum sp. LFY</name>
    <dbReference type="NCBI Taxonomy" id="2126342"/>
    <lineage>
        <taxon>Bacteria</taxon>
        <taxon>Pseudomonadati</taxon>
        <taxon>Pseudomonadota</taxon>
        <taxon>Gammaproteobacteria</taxon>
        <taxon>Candidatus Kentrum</taxon>
    </lineage>
</organism>
<dbReference type="AlphaFoldDB" id="A0A450WSZ4"/>
<sequence length="137" mass="14954">MQLSVQIASSWAWNFRNAQLAYASTPLGNRASTPVPERSRGALTNRARTVSSPPAESRMRVSKGSYPAFSTRISCSPGASSRGSGPVGPTGLPSMRTVSPETLERTMSWAGSLVETMKDRYRISSRLLATRYKEDIR</sequence>
<gene>
    <name evidence="2" type="ORF">BECKLFY1418C_GA0070996_106818</name>
</gene>
<feature type="compositionally biased region" description="Polar residues" evidence="1">
    <location>
        <begin position="71"/>
        <end position="83"/>
    </location>
</feature>
<proteinExistence type="predicted"/>
<name>A0A450WSZ4_9GAMM</name>
<protein>
    <submittedName>
        <fullName evidence="2">Uncharacterized protein</fullName>
    </submittedName>
</protein>
<dbReference type="EMBL" id="CAADFN010000068">
    <property type="protein sequence ID" value="VFK20147.1"/>
    <property type="molecule type" value="Genomic_DNA"/>
</dbReference>
<evidence type="ECO:0000256" key="1">
    <source>
        <dbReference type="SAM" id="MobiDB-lite"/>
    </source>
</evidence>
<feature type="region of interest" description="Disordered" evidence="1">
    <location>
        <begin position="26"/>
        <end position="100"/>
    </location>
</feature>
<accession>A0A450WSZ4</accession>